<reference evidence="2 3" key="1">
    <citation type="journal article" date="2014" name="Int. J. Syst. Evol. Microbiol.">
        <title>Complete genome sequence of Corynebacterium casei LMG S-19264T (=DSM 44701T), isolated from a smear-ripened cheese.</title>
        <authorList>
            <consortium name="US DOE Joint Genome Institute (JGI-PGF)"/>
            <person name="Walter F."/>
            <person name="Albersmeier A."/>
            <person name="Kalinowski J."/>
            <person name="Ruckert C."/>
        </authorList>
    </citation>
    <scope>NUCLEOTIDE SEQUENCE [LARGE SCALE GENOMIC DNA]</scope>
    <source>
        <strain evidence="2 3">CGMCC 1.12976</strain>
    </source>
</reference>
<dbReference type="GO" id="GO:0004034">
    <property type="term" value="F:aldose 1-epimerase activity"/>
    <property type="evidence" value="ECO:0007669"/>
    <property type="project" value="TreeGrafter"/>
</dbReference>
<dbReference type="InterPro" id="IPR011013">
    <property type="entry name" value="Gal_mutarotase_sf_dom"/>
</dbReference>
<evidence type="ECO:0000313" key="3">
    <source>
        <dbReference type="Proteomes" id="UP000598775"/>
    </source>
</evidence>
<accession>A0A917B2V6</accession>
<dbReference type="SUPFAM" id="SSF74650">
    <property type="entry name" value="Galactose mutarotase-like"/>
    <property type="match status" value="1"/>
</dbReference>
<name>A0A917B2V6_9MICO</name>
<keyword evidence="3" id="KW-1185">Reference proteome</keyword>
<dbReference type="InterPro" id="IPR008183">
    <property type="entry name" value="Aldose_1/G6P_1-epimerase"/>
</dbReference>
<dbReference type="Gene3D" id="2.70.98.10">
    <property type="match status" value="1"/>
</dbReference>
<dbReference type="InterPro" id="IPR014718">
    <property type="entry name" value="GH-type_carb-bd"/>
</dbReference>
<dbReference type="Pfam" id="PF01263">
    <property type="entry name" value="Aldose_epim"/>
    <property type="match status" value="1"/>
</dbReference>
<feature type="compositionally biased region" description="Low complexity" evidence="1">
    <location>
        <begin position="1"/>
        <end position="23"/>
    </location>
</feature>
<dbReference type="GO" id="GO:0030246">
    <property type="term" value="F:carbohydrate binding"/>
    <property type="evidence" value="ECO:0007669"/>
    <property type="project" value="InterPro"/>
</dbReference>
<organism evidence="2 3">
    <name type="scientific">Subtercola lobariae</name>
    <dbReference type="NCBI Taxonomy" id="1588641"/>
    <lineage>
        <taxon>Bacteria</taxon>
        <taxon>Bacillati</taxon>
        <taxon>Actinomycetota</taxon>
        <taxon>Actinomycetes</taxon>
        <taxon>Micrococcales</taxon>
        <taxon>Microbacteriaceae</taxon>
        <taxon>Subtercola</taxon>
    </lineage>
</organism>
<evidence type="ECO:0000256" key="1">
    <source>
        <dbReference type="SAM" id="MobiDB-lite"/>
    </source>
</evidence>
<dbReference type="InterPro" id="IPR037480">
    <property type="entry name" value="YihR-like"/>
</dbReference>
<dbReference type="GO" id="GO:0006006">
    <property type="term" value="P:glucose metabolic process"/>
    <property type="evidence" value="ECO:0007669"/>
    <property type="project" value="TreeGrafter"/>
</dbReference>
<dbReference type="RefSeq" id="WP_229715122.1">
    <property type="nucleotide sequence ID" value="NZ_BMGP01000002.1"/>
</dbReference>
<sequence>MSDAAEAAAAEPSAPEAAAVVPSTPDAPSAAPEPSGGHFATGEQFSLRFAGARGLSTAVVTELAASLRELVLQGIHSVETHSADVLPLMGSGLVLVPWPNRIADARWQLNGKTQQLDITEPATGNAIHGLLRNTAYRLVQRTESSITLAARVFPQHGYPFLLDTSVEYALSDEGLTVTHTLVNRSADAAPVAVGAHPYLRVGGVLVDDLVVTVAAGTQFEVDARSIPTAEVNLDGSPFDLRRGRRVGDLAIDHGYGDVAVVEGRSTHSVTAPDGSATELWGDENFGYVQVYTPNNFPREQGPGYAVAIEPMTAPANAFNSGRGLRWLAPGESWSVRWGIRHRPA</sequence>
<dbReference type="PANTHER" id="PTHR10091">
    <property type="entry name" value="ALDOSE-1-EPIMERASE"/>
    <property type="match status" value="1"/>
</dbReference>
<protein>
    <submittedName>
        <fullName evidence="2">Aldose 1-epimerase</fullName>
    </submittedName>
</protein>
<dbReference type="GO" id="GO:0033499">
    <property type="term" value="P:galactose catabolic process via UDP-galactose, Leloir pathway"/>
    <property type="evidence" value="ECO:0007669"/>
    <property type="project" value="TreeGrafter"/>
</dbReference>
<dbReference type="CDD" id="cd09022">
    <property type="entry name" value="Aldose_epim_Ec_YihR"/>
    <property type="match status" value="1"/>
</dbReference>
<comment type="caution">
    <text evidence="2">The sequence shown here is derived from an EMBL/GenBank/DDBJ whole genome shotgun (WGS) entry which is preliminary data.</text>
</comment>
<evidence type="ECO:0000313" key="2">
    <source>
        <dbReference type="EMBL" id="GGF19728.1"/>
    </source>
</evidence>
<proteinExistence type="predicted"/>
<dbReference type="Proteomes" id="UP000598775">
    <property type="component" value="Unassembled WGS sequence"/>
</dbReference>
<gene>
    <name evidence="2" type="primary">galM</name>
    <name evidence="2" type="ORF">GCM10011399_11670</name>
</gene>
<dbReference type="PANTHER" id="PTHR10091:SF0">
    <property type="entry name" value="GALACTOSE MUTAROTASE"/>
    <property type="match status" value="1"/>
</dbReference>
<dbReference type="EMBL" id="BMGP01000002">
    <property type="protein sequence ID" value="GGF19728.1"/>
    <property type="molecule type" value="Genomic_DNA"/>
</dbReference>
<feature type="region of interest" description="Disordered" evidence="1">
    <location>
        <begin position="1"/>
        <end position="38"/>
    </location>
</feature>
<dbReference type="AlphaFoldDB" id="A0A917B2V6"/>